<dbReference type="GO" id="GO:0036503">
    <property type="term" value="P:ERAD pathway"/>
    <property type="evidence" value="ECO:0007669"/>
    <property type="project" value="InterPro"/>
</dbReference>
<dbReference type="PANTHER" id="PTHR13931:SF16">
    <property type="entry name" value="UBIQUITIN CONJUGATION FACTOR E4 A"/>
    <property type="match status" value="1"/>
</dbReference>
<dbReference type="SMART" id="SM00504">
    <property type="entry name" value="Ubox"/>
    <property type="match status" value="1"/>
</dbReference>
<keyword evidence="8" id="KW-0833">Ubl conjugation pathway</keyword>
<reference evidence="14" key="2">
    <citation type="submission" date="2015-10" db="EMBL/GenBank/DDBJ databases">
        <authorList>
            <person name="Gilbert D.G."/>
        </authorList>
    </citation>
    <scope>NUCLEOTIDE SEQUENCE</scope>
</reference>
<feature type="region of interest" description="Disordered" evidence="12">
    <location>
        <begin position="28"/>
        <end position="48"/>
    </location>
</feature>
<comment type="function">
    <text evidence="10">Ubiquitin-protein ligase that probably functions as an E3 ligase in conjunction with specific E1 and E2 ligases. May also function as an E4 ligase mediating the assembly of polyubiquitin chains on substrates ubiquitinated by another E3 ubiquitin ligase. Mediates 'Lys-48'-linked polyubiquitination of substrates.</text>
</comment>
<keyword evidence="7" id="KW-0808">Transferase</keyword>
<dbReference type="OrthoDB" id="20295at2759"/>
<evidence type="ECO:0000259" key="13">
    <source>
        <dbReference type="PROSITE" id="PS51698"/>
    </source>
</evidence>
<evidence type="ECO:0000256" key="1">
    <source>
        <dbReference type="ARBA" id="ARBA00000900"/>
    </source>
</evidence>
<dbReference type="CDD" id="cd16657">
    <property type="entry name" value="RING-Ubox_UBE4A"/>
    <property type="match status" value="1"/>
</dbReference>
<name>A0A0P4WPW0_9CRUS</name>
<dbReference type="EC" id="2.3.2.27" evidence="5"/>
<dbReference type="GO" id="GO:0006511">
    <property type="term" value="P:ubiquitin-dependent protein catabolic process"/>
    <property type="evidence" value="ECO:0007669"/>
    <property type="project" value="InterPro"/>
</dbReference>
<keyword evidence="6" id="KW-0963">Cytoplasm</keyword>
<comment type="similarity">
    <text evidence="4">Belongs to the ubiquitin conjugation factor E4 family.</text>
</comment>
<dbReference type="InterPro" id="IPR013083">
    <property type="entry name" value="Znf_RING/FYVE/PHD"/>
</dbReference>
<dbReference type="EMBL" id="GDIP01253812">
    <property type="protein sequence ID" value="JAI69589.1"/>
    <property type="molecule type" value="Transcribed_RNA"/>
</dbReference>
<evidence type="ECO:0000256" key="7">
    <source>
        <dbReference type="ARBA" id="ARBA00022679"/>
    </source>
</evidence>
<evidence type="ECO:0000256" key="2">
    <source>
        <dbReference type="ARBA" id="ARBA00004496"/>
    </source>
</evidence>
<comment type="catalytic activity">
    <reaction evidence="1">
        <text>S-ubiquitinyl-[E2 ubiquitin-conjugating enzyme]-L-cysteine + [acceptor protein]-L-lysine = [E2 ubiquitin-conjugating enzyme]-L-cysteine + N(6)-ubiquitinyl-[acceptor protein]-L-lysine.</text>
        <dbReference type="EC" id="2.3.2.27"/>
    </reaction>
</comment>
<protein>
    <recommendedName>
        <fullName evidence="11">Ubiquitin conjugation factor E4 A</fullName>
        <ecNumber evidence="5">2.3.2.27</ecNumber>
    </recommendedName>
</protein>
<dbReference type="GO" id="GO:0000209">
    <property type="term" value="P:protein polyubiquitination"/>
    <property type="evidence" value="ECO:0007669"/>
    <property type="project" value="TreeGrafter"/>
</dbReference>
<keyword evidence="9" id="KW-0007">Acetylation</keyword>
<evidence type="ECO:0000256" key="4">
    <source>
        <dbReference type="ARBA" id="ARBA00007434"/>
    </source>
</evidence>
<evidence type="ECO:0000256" key="3">
    <source>
        <dbReference type="ARBA" id="ARBA00004906"/>
    </source>
</evidence>
<dbReference type="GO" id="GO:0005634">
    <property type="term" value="C:nucleus"/>
    <property type="evidence" value="ECO:0007669"/>
    <property type="project" value="TreeGrafter"/>
</dbReference>
<dbReference type="GO" id="GO:0034450">
    <property type="term" value="F:ubiquitin-ubiquitin ligase activity"/>
    <property type="evidence" value="ECO:0007669"/>
    <property type="project" value="InterPro"/>
</dbReference>
<dbReference type="PANTHER" id="PTHR13931">
    <property type="entry name" value="UBIQUITINATION FACTOR E4"/>
    <property type="match status" value="1"/>
</dbReference>
<dbReference type="PROSITE" id="PS51698">
    <property type="entry name" value="U_BOX"/>
    <property type="match status" value="1"/>
</dbReference>
<reference evidence="14" key="1">
    <citation type="submission" date="2015-10" db="EMBL/GenBank/DDBJ databases">
        <title>Daphnia magna gene sets from two clonal populations assembled and annotated with EvidentialGene.</title>
        <authorList>
            <person name="Gilbert D."/>
            <person name="Podicheti R."/>
            <person name="Orsini L."/>
            <person name="Colbourne J."/>
            <person name="Pfrender M."/>
        </authorList>
    </citation>
    <scope>NUCLEOTIDE SEQUENCE</scope>
</reference>
<dbReference type="SUPFAM" id="SSF57850">
    <property type="entry name" value="RING/U-box"/>
    <property type="match status" value="1"/>
</dbReference>
<evidence type="ECO:0000256" key="5">
    <source>
        <dbReference type="ARBA" id="ARBA00012483"/>
    </source>
</evidence>
<evidence type="ECO:0000256" key="8">
    <source>
        <dbReference type="ARBA" id="ARBA00022786"/>
    </source>
</evidence>
<proteinExistence type="inferred from homology"/>
<dbReference type="InterPro" id="IPR003613">
    <property type="entry name" value="Ubox_domain"/>
</dbReference>
<dbReference type="Gene3D" id="3.30.40.10">
    <property type="entry name" value="Zinc/RING finger domain, C3HC4 (zinc finger)"/>
    <property type="match status" value="1"/>
</dbReference>
<dbReference type="EMBL" id="GDIP01253813">
    <property type="protein sequence ID" value="JAI69588.1"/>
    <property type="molecule type" value="Transcribed_RNA"/>
</dbReference>
<organism evidence="14">
    <name type="scientific">Daphnia magna</name>
    <dbReference type="NCBI Taxonomy" id="35525"/>
    <lineage>
        <taxon>Eukaryota</taxon>
        <taxon>Metazoa</taxon>
        <taxon>Ecdysozoa</taxon>
        <taxon>Arthropoda</taxon>
        <taxon>Crustacea</taxon>
        <taxon>Branchiopoda</taxon>
        <taxon>Diplostraca</taxon>
        <taxon>Cladocera</taxon>
        <taxon>Anomopoda</taxon>
        <taxon>Daphniidae</taxon>
        <taxon>Daphnia</taxon>
    </lineage>
</organism>
<evidence type="ECO:0000256" key="9">
    <source>
        <dbReference type="ARBA" id="ARBA00022990"/>
    </source>
</evidence>
<accession>A0A0P4WPW0</accession>
<evidence type="ECO:0000256" key="10">
    <source>
        <dbReference type="ARBA" id="ARBA00037624"/>
    </source>
</evidence>
<evidence type="ECO:0000256" key="6">
    <source>
        <dbReference type="ARBA" id="ARBA00022490"/>
    </source>
</evidence>
<sequence>MFCNQGNMTESNPFLALFSNEAANAGPAHPSIGLTQDKERGADNGDSSSFDKLAENVFMLTLKPNRKKDCPLYYMQDLAGALKLECFDQTALDQAVLEYAVGLQDSLVNYLFQCFERYHSIGNKSRVSGVHKTIFVNLDLALSQPELFPKQNLHEDFIQLLAFPIEETTSKFLEDFIKHILEQENSSSVAEVFEPVLLCLKTKLASMHLLVGNQNGLDAMLVMSKNPALAKAIVLSSILDESSVKVGRQCEDTLLGSLFLCSCIPRVPGTTSDFFDRPSRSPPSVHVTTEGNIWAASERIMDKTYKIFYNLFKSSPEVQDLTRKWLGQVLALNKARGQMWAQHDTTALVDCASDGFMTNLGAVLLQLCRPFCSQDDPKAYDRLSKIDASFCAAKVTDGNGVHIADLHKETCLITQENRPMARTLPYSFSTELFFLTHRALELGAKAVHSQMLQMSQNFSRLQRAYQDAEQSGQTPVVQQIQERMDVMMSSYLCFKAVLLVPEWLKLHFEFILATSKWLCASALGTHPSNVTSSELSSNKEQTSELLSCIPEFCLSNVMDFVVFANRFSPTTLDRSKLDDLLTLVLVFMGSPNRLKNPHMRAAMAEMLDGLMPPDRGQASPPSSRTKLFVEHPRSKDVVRTLLHVFASHFNTGQGVAFEQKFNYRRPMYAAMKFLWSLKFHRRQFKLLAAEAEANMEAAQPPLFLQFVNLLINDAIYLLDEGLSYMAQLKEQQIQRSDGSWPNVAAGPQRHQREATYQHITMLARFHNLMGRETIRILDMMTTEVKGVFVHSAMVDRVASMLNYFLLHLVGPKKRDFKVKDFGDYEFDPAELVSCICQIYCHLSDADEFCTAVSQDGRSYSSQLFELAEDVLSRIGRGALIGDLRLVAEKVAKLATAQASDEDLISAAPDEFLDPIMSSVMMNPVILPSSRVTVDRSTIARHLLSDQSDPFNRSPLTMEEILPDDELRKKIHQWISEVKKKAVLRDDRPT</sequence>
<dbReference type="Pfam" id="PF10408">
    <property type="entry name" value="Ufd2P_core"/>
    <property type="match status" value="1"/>
</dbReference>
<dbReference type="GO" id="GO:0000151">
    <property type="term" value="C:ubiquitin ligase complex"/>
    <property type="evidence" value="ECO:0007669"/>
    <property type="project" value="InterPro"/>
</dbReference>
<dbReference type="InterPro" id="IPR045132">
    <property type="entry name" value="UBE4"/>
</dbReference>
<dbReference type="InterPro" id="IPR019474">
    <property type="entry name" value="Ub_conjug_fac_E4_core"/>
</dbReference>
<evidence type="ECO:0000313" key="14">
    <source>
        <dbReference type="EMBL" id="JAI69589.1"/>
    </source>
</evidence>
<evidence type="ECO:0000256" key="11">
    <source>
        <dbReference type="ARBA" id="ARBA00040077"/>
    </source>
</evidence>
<dbReference type="FunFam" id="3.30.40.10:FF:000055">
    <property type="entry name" value="Ubiquitin conjugation factor e4 a"/>
    <property type="match status" value="1"/>
</dbReference>
<dbReference type="GO" id="GO:0005737">
    <property type="term" value="C:cytoplasm"/>
    <property type="evidence" value="ECO:0007669"/>
    <property type="project" value="UniProtKB-SubCell"/>
</dbReference>
<feature type="domain" description="U-box" evidence="13">
    <location>
        <begin position="906"/>
        <end position="980"/>
    </location>
</feature>
<comment type="subcellular location">
    <subcellularLocation>
        <location evidence="2">Cytoplasm</location>
    </subcellularLocation>
</comment>
<dbReference type="UniPathway" id="UPA00143"/>
<dbReference type="Pfam" id="PF04564">
    <property type="entry name" value="U-box"/>
    <property type="match status" value="1"/>
</dbReference>
<comment type="pathway">
    <text evidence="3">Protein modification; protein ubiquitination.</text>
</comment>
<evidence type="ECO:0000256" key="12">
    <source>
        <dbReference type="SAM" id="MobiDB-lite"/>
    </source>
</evidence>
<dbReference type="AlphaFoldDB" id="A0A0P4WPW0"/>